<sequence>MDPQKTAYDNDCILQGHNPSTSEKQLESWLPELPSERALQRWLAAALLILDQNPAAARTNPQRDLSSSFFLLPPEISRAAVLHFRCLSYSSGNDPKPSERSKP</sequence>
<proteinExistence type="predicted"/>
<evidence type="ECO:0000313" key="3">
    <source>
        <dbReference type="Proteomes" id="UP001497444"/>
    </source>
</evidence>
<evidence type="ECO:0000313" key="2">
    <source>
        <dbReference type="EMBL" id="CAK9262884.1"/>
    </source>
</evidence>
<feature type="region of interest" description="Disordered" evidence="1">
    <location>
        <begin position="1"/>
        <end position="20"/>
    </location>
</feature>
<organism evidence="2 3">
    <name type="scientific">Sphagnum jensenii</name>
    <dbReference type="NCBI Taxonomy" id="128206"/>
    <lineage>
        <taxon>Eukaryota</taxon>
        <taxon>Viridiplantae</taxon>
        <taxon>Streptophyta</taxon>
        <taxon>Embryophyta</taxon>
        <taxon>Bryophyta</taxon>
        <taxon>Sphagnophytina</taxon>
        <taxon>Sphagnopsida</taxon>
        <taxon>Sphagnales</taxon>
        <taxon>Sphagnaceae</taxon>
        <taxon>Sphagnum</taxon>
    </lineage>
</organism>
<dbReference type="EMBL" id="OZ020110">
    <property type="protein sequence ID" value="CAK9262884.1"/>
    <property type="molecule type" value="Genomic_DNA"/>
</dbReference>
<name>A0ABP0W7U4_9BRYO</name>
<gene>
    <name evidence="2" type="ORF">CSSPJE1EN1_LOCUS8362</name>
</gene>
<evidence type="ECO:0000256" key="1">
    <source>
        <dbReference type="SAM" id="MobiDB-lite"/>
    </source>
</evidence>
<dbReference type="Proteomes" id="UP001497444">
    <property type="component" value="Chromosome 15"/>
</dbReference>
<keyword evidence="3" id="KW-1185">Reference proteome</keyword>
<reference evidence="2" key="1">
    <citation type="submission" date="2024-02" db="EMBL/GenBank/DDBJ databases">
        <authorList>
            <consortium name="ELIXIR-Norway"/>
            <consortium name="Elixir Norway"/>
        </authorList>
    </citation>
    <scope>NUCLEOTIDE SEQUENCE</scope>
</reference>
<protein>
    <submittedName>
        <fullName evidence="2">Uncharacterized protein</fullName>
    </submittedName>
</protein>
<accession>A0ABP0W7U4</accession>